<sequence>MSCWIQYICIMEEEEAMPVWLKRMK</sequence>
<evidence type="ECO:0000313" key="1">
    <source>
        <dbReference type="EMBL" id="KAF5923903.1"/>
    </source>
</evidence>
<dbReference type="Proteomes" id="UP000551758">
    <property type="component" value="Unassembled WGS sequence"/>
</dbReference>
<evidence type="ECO:0000313" key="2">
    <source>
        <dbReference type="Proteomes" id="UP000551758"/>
    </source>
</evidence>
<proteinExistence type="predicted"/>
<protein>
    <submittedName>
        <fullName evidence="1">Uncharacterized protein</fullName>
    </submittedName>
</protein>
<reference evidence="1 2" key="1">
    <citation type="journal article" date="2020" name="Mol. Biol. Evol.">
        <title>Interspecific Gene Flow and the Evolution of Specialization in Black and White Rhinoceros.</title>
        <authorList>
            <person name="Moodley Y."/>
            <person name="Westbury M.V."/>
            <person name="Russo I.M."/>
            <person name="Gopalakrishnan S."/>
            <person name="Rakotoarivelo A."/>
            <person name="Olsen R.A."/>
            <person name="Prost S."/>
            <person name="Tunstall T."/>
            <person name="Ryder O.A."/>
            <person name="Dalen L."/>
            <person name="Bruford M.W."/>
        </authorList>
    </citation>
    <scope>NUCLEOTIDE SEQUENCE [LARGE SCALE GENOMIC DNA]</scope>
    <source>
        <strain evidence="1">SBR-YM</strain>
        <tissue evidence="1">Skin</tissue>
    </source>
</reference>
<comment type="caution">
    <text evidence="1">The sequence shown here is derived from an EMBL/GenBank/DDBJ whole genome shotgun (WGS) entry which is preliminary data.</text>
</comment>
<keyword evidence="2" id="KW-1185">Reference proteome</keyword>
<accession>A0A7J7F787</accession>
<gene>
    <name evidence="1" type="ORF">HPG69_010332</name>
</gene>
<name>A0A7J7F787_DICBM</name>
<dbReference type="AlphaFoldDB" id="A0A7J7F787"/>
<organism evidence="1 2">
    <name type="scientific">Diceros bicornis minor</name>
    <name type="common">South-central black rhinoceros</name>
    <dbReference type="NCBI Taxonomy" id="77932"/>
    <lineage>
        <taxon>Eukaryota</taxon>
        <taxon>Metazoa</taxon>
        <taxon>Chordata</taxon>
        <taxon>Craniata</taxon>
        <taxon>Vertebrata</taxon>
        <taxon>Euteleostomi</taxon>
        <taxon>Mammalia</taxon>
        <taxon>Eutheria</taxon>
        <taxon>Laurasiatheria</taxon>
        <taxon>Perissodactyla</taxon>
        <taxon>Rhinocerotidae</taxon>
        <taxon>Diceros</taxon>
    </lineage>
</organism>
<dbReference type="EMBL" id="JACDTQ010001070">
    <property type="protein sequence ID" value="KAF5923903.1"/>
    <property type="molecule type" value="Genomic_DNA"/>
</dbReference>